<sequence>MATVDNSTLGISQLKELRSQQLRNQMSSLPTNLFRSLPCLIWLDLRNNQLSGLPAGIGQHRCLRTLLLEGNPITELPVELGNMLTLRALSLRNCPVTFPPQDVLQQGLMHILQFLRQQSVVRRPLSVCSILSGEPSGSPIAAPDMPSVERLPLAEVLQSSVDLCEEANDSEARRFEELRQRMTQMGRADLGSLTPAAQQPCHPRAAGGDRSRRTCPLPPSRRYPKQYRKVHGMTGLLLI</sequence>
<accession>A0AAY5EGI5</accession>
<evidence type="ECO:0000313" key="5">
    <source>
        <dbReference type="Proteomes" id="UP000314983"/>
    </source>
</evidence>
<keyword evidence="2" id="KW-0677">Repeat</keyword>
<evidence type="ECO:0000313" key="4">
    <source>
        <dbReference type="Ensembl" id="ENSEEEP00000056035.1"/>
    </source>
</evidence>
<dbReference type="InterPro" id="IPR050216">
    <property type="entry name" value="LRR_domain-containing"/>
</dbReference>
<reference evidence="4 5" key="1">
    <citation type="submission" date="2020-05" db="EMBL/GenBank/DDBJ databases">
        <title>Electrophorus electricus (electric eel) genome, fEleEle1, primary haplotype.</title>
        <authorList>
            <person name="Myers G."/>
            <person name="Meyer A."/>
            <person name="Fedrigo O."/>
            <person name="Formenti G."/>
            <person name="Rhie A."/>
            <person name="Tracey A."/>
            <person name="Sims Y."/>
            <person name="Jarvis E.D."/>
        </authorList>
    </citation>
    <scope>NUCLEOTIDE SEQUENCE [LARGE SCALE GENOMIC DNA]</scope>
</reference>
<evidence type="ECO:0008006" key="6">
    <source>
        <dbReference type="Google" id="ProtNLM"/>
    </source>
</evidence>
<dbReference type="InterPro" id="IPR003591">
    <property type="entry name" value="Leu-rich_rpt_typical-subtyp"/>
</dbReference>
<dbReference type="GeneTree" id="ENSGT00390000007203"/>
<protein>
    <recommendedName>
        <fullName evidence="6">Leucine rich repeat containing 27</fullName>
    </recommendedName>
</protein>
<name>A0AAY5EGI5_ELEEL</name>
<reference evidence="4" key="3">
    <citation type="submission" date="2025-09" db="UniProtKB">
        <authorList>
            <consortium name="Ensembl"/>
        </authorList>
    </citation>
    <scope>IDENTIFICATION</scope>
</reference>
<proteinExistence type="predicted"/>
<organism evidence="4 5">
    <name type="scientific">Electrophorus electricus</name>
    <name type="common">Electric eel</name>
    <name type="synonym">Gymnotus electricus</name>
    <dbReference type="NCBI Taxonomy" id="8005"/>
    <lineage>
        <taxon>Eukaryota</taxon>
        <taxon>Metazoa</taxon>
        <taxon>Chordata</taxon>
        <taxon>Craniata</taxon>
        <taxon>Vertebrata</taxon>
        <taxon>Euteleostomi</taxon>
        <taxon>Actinopterygii</taxon>
        <taxon>Neopterygii</taxon>
        <taxon>Teleostei</taxon>
        <taxon>Ostariophysi</taxon>
        <taxon>Gymnotiformes</taxon>
        <taxon>Gymnotoidei</taxon>
        <taxon>Gymnotidae</taxon>
        <taxon>Electrophorus</taxon>
    </lineage>
</organism>
<evidence type="ECO:0000256" key="3">
    <source>
        <dbReference type="SAM" id="MobiDB-lite"/>
    </source>
</evidence>
<dbReference type="Pfam" id="PF13855">
    <property type="entry name" value="LRR_8"/>
    <property type="match status" value="1"/>
</dbReference>
<feature type="region of interest" description="Disordered" evidence="3">
    <location>
        <begin position="190"/>
        <end position="224"/>
    </location>
</feature>
<dbReference type="InterPro" id="IPR032675">
    <property type="entry name" value="LRR_dom_sf"/>
</dbReference>
<dbReference type="GO" id="GO:0005737">
    <property type="term" value="C:cytoplasm"/>
    <property type="evidence" value="ECO:0007669"/>
    <property type="project" value="TreeGrafter"/>
</dbReference>
<reference evidence="4" key="2">
    <citation type="submission" date="2025-08" db="UniProtKB">
        <authorList>
            <consortium name="Ensembl"/>
        </authorList>
    </citation>
    <scope>IDENTIFICATION</scope>
</reference>
<dbReference type="InterPro" id="IPR001611">
    <property type="entry name" value="Leu-rich_rpt"/>
</dbReference>
<evidence type="ECO:0000256" key="2">
    <source>
        <dbReference type="ARBA" id="ARBA00022737"/>
    </source>
</evidence>
<dbReference type="AlphaFoldDB" id="A0AAY5EGI5"/>
<dbReference type="SMART" id="SM00369">
    <property type="entry name" value="LRR_TYP"/>
    <property type="match status" value="2"/>
</dbReference>
<evidence type="ECO:0000256" key="1">
    <source>
        <dbReference type="ARBA" id="ARBA00022614"/>
    </source>
</evidence>
<dbReference type="SUPFAM" id="SSF52058">
    <property type="entry name" value="L domain-like"/>
    <property type="match status" value="1"/>
</dbReference>
<dbReference type="PANTHER" id="PTHR48051:SF35">
    <property type="entry name" value="LEUCINE-RICH REPEAT-CONTAINING PROTEIN 27"/>
    <property type="match status" value="1"/>
</dbReference>
<dbReference type="Gene3D" id="3.80.10.10">
    <property type="entry name" value="Ribonuclease Inhibitor"/>
    <property type="match status" value="1"/>
</dbReference>
<dbReference type="Proteomes" id="UP000314983">
    <property type="component" value="Chromosome 11"/>
</dbReference>
<dbReference type="Ensembl" id="ENSEEET00000053901.1">
    <property type="protein sequence ID" value="ENSEEEP00000056035.1"/>
    <property type="gene ID" value="ENSEEEG00000024917.1"/>
</dbReference>
<dbReference type="PANTHER" id="PTHR48051">
    <property type="match status" value="1"/>
</dbReference>
<keyword evidence="1" id="KW-0433">Leucine-rich repeat</keyword>
<keyword evidence="5" id="KW-1185">Reference proteome</keyword>